<comment type="similarity">
    <text evidence="10 13">In the N-terminal section; belongs to the UvrB family.</text>
</comment>
<dbReference type="InterPro" id="IPR005118">
    <property type="entry name" value="TRCF_C"/>
</dbReference>
<dbReference type="SMART" id="SM00982">
    <property type="entry name" value="TRCF"/>
    <property type="match status" value="1"/>
</dbReference>
<protein>
    <recommendedName>
        <fullName evidence="12 13">Transcription-repair-coupling factor</fullName>
        <shortName evidence="13">TRCF</shortName>
        <ecNumber evidence="13">3.6.4.-</ecNumber>
    </recommendedName>
</protein>
<keyword evidence="5 13" id="KW-0378">Hydrolase</keyword>
<dbReference type="Pfam" id="PF21132">
    <property type="entry name" value="MFD_D3"/>
    <property type="match status" value="1"/>
</dbReference>
<evidence type="ECO:0000313" key="17">
    <source>
        <dbReference type="Proteomes" id="UP000064201"/>
    </source>
</evidence>
<dbReference type="InterPro" id="IPR003711">
    <property type="entry name" value="CarD-like/TRCF_RID"/>
</dbReference>
<sequence length="1156" mass="128117">MSEQRRNPLHPGRLPGSGFEVWSGLNASAATLALSRNAGEFARPLLVITESNEAADRWQEEWEFFAGDHDLPLLRLPDWETLPFDVFSPHEDIISERLRTLYHLPGLERGIVLMPVSTLMQRLPPRDWLTTQGLSLQTGQRLDRMTLRENLTEAGYSAVQQVISHGEFAARGEILDLFPMGADEPVRIEFLDDEIDSLRRFDPESQRSTEKVERLEILPSHEFPLNDTSISEFRTRYRAHFSGDPAKHPIYRDISEGLVPPGIEAYLPLFFEGMDTVFDYCPEVQMVQVGNIAGAAEEFAQEIHDRFEQLSHQYDRPLLPPERLYLDVDGLAGALREHSGIALGDPAAPLPAGRGADIAFACDALPELGMQQGRDDPAQPLKAFVEGQQRVLLTAESAGRREALLTLLRDQAVPHHAVDDWDAFLTAEPGLYVTVAALGEGFVLPEGVAVAPEAALLGERARQTRGRNRTTRDADAVIQNLSDLTIGAPVVHEEQGVGRYLGLQTLDFNGQPSEFLTLEYADEAKLYVPVSSLHLISRYTGADAEHAPLHRLGSEQWGKARKKAAEKARDVAVELLDIHARRAAKQGTVFATDTAEYHAFAAGFPFEETLDQQQAIDAVLADMADTRPMDRVICGDVGFGKTEVAMRAAFVAVQNNKQVVVLVPTTLLAQQHHQNFTDRFADWPVHIESLSRFRSAKQQAAVLEGLKDGKVDIVIGTHKLLQANLDFSNLGLVIVDEEQRFGVRHKEALKKMRAEVDMLTLTATPIPRTLNMALAGLRDLSVITTPPRDRLAIKTFVNEWNDAIIQEACLREIRRGGQVYFVHNEVNTIERTAQGLQELLPGARVGIAHGQMRERELEQVMLDFYHRRYNILVCTTIIETGIDVPTANTIIMNRADKLGLAQMHQLRGRVGRSHHRAYAYLITPPEKAMSADAKKRLEAIASLEDLGVGFTLASHDLEIRGAGELLGDEQSGQIHEVGFSMYNDLLNRAVNALRSGNMPELEGPAATGTEVELGLPALLPGDYVPDVHTRLILYKRISSAPTSDALRELEVELVDRFGLLPDPAKALFEAARLRLKLTPLGIRKLELGPAGGRLVFGPSPNLDIAALIQLVQSDPQMYKLDGQKAFRFFAPMETLEARAQAVLRLLNTISPEQQAA</sequence>
<dbReference type="EMBL" id="CP011367">
    <property type="protein sequence ID" value="AKJ95019.1"/>
    <property type="molecule type" value="Genomic_DNA"/>
</dbReference>
<dbReference type="KEGG" id="tvr:TVD_06435"/>
<evidence type="ECO:0000256" key="12">
    <source>
        <dbReference type="ARBA" id="ARBA00070128"/>
    </source>
</evidence>
<evidence type="ECO:0000256" key="4">
    <source>
        <dbReference type="ARBA" id="ARBA00022763"/>
    </source>
</evidence>
<evidence type="ECO:0000256" key="2">
    <source>
        <dbReference type="ARBA" id="ARBA00022490"/>
    </source>
</evidence>
<keyword evidence="2 13" id="KW-0963">Cytoplasm</keyword>
<keyword evidence="7 13" id="KW-0067">ATP-binding</keyword>
<dbReference type="SMART" id="SM00490">
    <property type="entry name" value="HELICc"/>
    <property type="match status" value="1"/>
</dbReference>
<dbReference type="GO" id="GO:0016787">
    <property type="term" value="F:hydrolase activity"/>
    <property type="evidence" value="ECO:0007669"/>
    <property type="project" value="UniProtKB-KW"/>
</dbReference>
<dbReference type="Gene3D" id="3.90.1150.50">
    <property type="entry name" value="Transcription-repair-coupling factor, D7 domain"/>
    <property type="match status" value="1"/>
</dbReference>
<dbReference type="InterPro" id="IPR037235">
    <property type="entry name" value="TRCF-like_C_D7"/>
</dbReference>
<evidence type="ECO:0000313" key="16">
    <source>
        <dbReference type="EMBL" id="AKJ95019.1"/>
    </source>
</evidence>
<gene>
    <name evidence="13" type="primary">mfd</name>
    <name evidence="16" type="ORF">TVD_06435</name>
</gene>
<dbReference type="GO" id="GO:0006355">
    <property type="term" value="P:regulation of DNA-templated transcription"/>
    <property type="evidence" value="ECO:0007669"/>
    <property type="project" value="UniProtKB-UniRule"/>
</dbReference>
<dbReference type="GO" id="GO:0003678">
    <property type="term" value="F:DNA helicase activity"/>
    <property type="evidence" value="ECO:0007669"/>
    <property type="project" value="TreeGrafter"/>
</dbReference>
<dbReference type="Pfam" id="PF02559">
    <property type="entry name" value="CarD_TRCF_RID"/>
    <property type="match status" value="1"/>
</dbReference>
<dbReference type="SMART" id="SM01058">
    <property type="entry name" value="CarD_TRCF"/>
    <property type="match status" value="1"/>
</dbReference>
<keyword evidence="6" id="KW-0347">Helicase</keyword>
<dbReference type="SUPFAM" id="SSF143517">
    <property type="entry name" value="TRCF domain-like"/>
    <property type="match status" value="1"/>
</dbReference>
<keyword evidence="3 13" id="KW-0547">Nucleotide-binding</keyword>
<proteinExistence type="inferred from homology"/>
<dbReference type="HAMAP" id="MF_00969">
    <property type="entry name" value="TRCF"/>
    <property type="match status" value="1"/>
</dbReference>
<feature type="domain" description="Helicase ATP-binding" evidence="14">
    <location>
        <begin position="622"/>
        <end position="783"/>
    </location>
</feature>
<dbReference type="Gene3D" id="2.40.10.170">
    <property type="match status" value="1"/>
</dbReference>
<comment type="subcellular location">
    <subcellularLocation>
        <location evidence="1 13">Cytoplasm</location>
    </subcellularLocation>
</comment>
<evidence type="ECO:0000256" key="8">
    <source>
        <dbReference type="ARBA" id="ARBA00023125"/>
    </source>
</evidence>
<keyword evidence="4 13" id="KW-0227">DNA damage</keyword>
<dbReference type="AlphaFoldDB" id="A0A0G3G3N3"/>
<dbReference type="GO" id="GO:0003684">
    <property type="term" value="F:damaged DNA binding"/>
    <property type="evidence" value="ECO:0007669"/>
    <property type="project" value="InterPro"/>
</dbReference>
<comment type="function">
    <text evidence="13">Couples transcription and DNA repair by recognizing RNA polymerase (RNAP) stalled at DNA lesions. Mediates ATP-dependent release of RNAP and its truncated transcript from the DNA, and recruitment of nucleotide excision repair machinery to the damaged site.</text>
</comment>
<dbReference type="EC" id="3.6.4.-" evidence="13"/>
<organism evidence="16 17">
    <name type="scientific">Thioalkalivibrio versutus</name>
    <dbReference type="NCBI Taxonomy" id="106634"/>
    <lineage>
        <taxon>Bacteria</taxon>
        <taxon>Pseudomonadati</taxon>
        <taxon>Pseudomonadota</taxon>
        <taxon>Gammaproteobacteria</taxon>
        <taxon>Chromatiales</taxon>
        <taxon>Ectothiorhodospiraceae</taxon>
        <taxon>Thioalkalivibrio</taxon>
    </lineage>
</organism>
<evidence type="ECO:0000256" key="13">
    <source>
        <dbReference type="HAMAP-Rule" id="MF_00969"/>
    </source>
</evidence>
<evidence type="ECO:0000256" key="1">
    <source>
        <dbReference type="ARBA" id="ARBA00004496"/>
    </source>
</evidence>
<evidence type="ECO:0000256" key="3">
    <source>
        <dbReference type="ARBA" id="ARBA00022741"/>
    </source>
</evidence>
<dbReference type="SUPFAM" id="SSF141259">
    <property type="entry name" value="CarD-like"/>
    <property type="match status" value="1"/>
</dbReference>
<dbReference type="InterPro" id="IPR014001">
    <property type="entry name" value="Helicase_ATP-bd"/>
</dbReference>
<keyword evidence="8 13" id="KW-0238">DNA-binding</keyword>
<dbReference type="InterPro" id="IPR048635">
    <property type="entry name" value="MFD_D3"/>
</dbReference>
<dbReference type="Pfam" id="PF17757">
    <property type="entry name" value="UvrB_inter"/>
    <property type="match status" value="1"/>
</dbReference>
<evidence type="ECO:0000256" key="7">
    <source>
        <dbReference type="ARBA" id="ARBA00022840"/>
    </source>
</evidence>
<dbReference type="InterPro" id="IPR004576">
    <property type="entry name" value="Mfd"/>
</dbReference>
<dbReference type="GO" id="GO:0005524">
    <property type="term" value="F:ATP binding"/>
    <property type="evidence" value="ECO:0007669"/>
    <property type="project" value="UniProtKB-UniRule"/>
</dbReference>
<dbReference type="Pfam" id="PF03461">
    <property type="entry name" value="TRCF"/>
    <property type="match status" value="1"/>
</dbReference>
<dbReference type="FunFam" id="3.40.50.300:FF:000546">
    <property type="entry name" value="Transcription-repair-coupling factor"/>
    <property type="match status" value="1"/>
</dbReference>
<dbReference type="OrthoDB" id="9804325at2"/>
<dbReference type="NCBIfam" id="TIGR00580">
    <property type="entry name" value="mfd"/>
    <property type="match status" value="1"/>
</dbReference>
<evidence type="ECO:0000256" key="11">
    <source>
        <dbReference type="ARBA" id="ARBA00061399"/>
    </source>
</evidence>
<dbReference type="PANTHER" id="PTHR47964">
    <property type="entry name" value="ATP-DEPENDENT DNA HELICASE HOMOLOG RECG, CHLOROPLASTIC"/>
    <property type="match status" value="1"/>
</dbReference>
<dbReference type="GO" id="GO:0005737">
    <property type="term" value="C:cytoplasm"/>
    <property type="evidence" value="ECO:0007669"/>
    <property type="project" value="UniProtKB-SubCell"/>
</dbReference>
<feature type="domain" description="Helicase C-terminal" evidence="15">
    <location>
        <begin position="796"/>
        <end position="963"/>
    </location>
</feature>
<dbReference type="Proteomes" id="UP000064201">
    <property type="component" value="Chromosome"/>
</dbReference>
<dbReference type="InterPro" id="IPR001650">
    <property type="entry name" value="Helicase_C-like"/>
</dbReference>
<dbReference type="Gene3D" id="3.30.2060.10">
    <property type="entry name" value="Penicillin-binding protein 1b domain"/>
    <property type="match status" value="1"/>
</dbReference>
<evidence type="ECO:0000259" key="15">
    <source>
        <dbReference type="PROSITE" id="PS51194"/>
    </source>
</evidence>
<dbReference type="SMART" id="SM00487">
    <property type="entry name" value="DEXDc"/>
    <property type="match status" value="1"/>
</dbReference>
<dbReference type="CDD" id="cd17991">
    <property type="entry name" value="DEXHc_TRCF"/>
    <property type="match status" value="1"/>
</dbReference>
<evidence type="ECO:0000256" key="5">
    <source>
        <dbReference type="ARBA" id="ARBA00022801"/>
    </source>
</evidence>
<dbReference type="Pfam" id="PF00271">
    <property type="entry name" value="Helicase_C"/>
    <property type="match status" value="1"/>
</dbReference>
<dbReference type="GO" id="GO:0000716">
    <property type="term" value="P:transcription-coupled nucleotide-excision repair, DNA damage recognition"/>
    <property type="evidence" value="ECO:0007669"/>
    <property type="project" value="UniProtKB-UniRule"/>
</dbReference>
<dbReference type="FunFam" id="3.40.50.300:FF:000300">
    <property type="entry name" value="Transcription-repair-coupling factor"/>
    <property type="match status" value="1"/>
</dbReference>
<dbReference type="InterPro" id="IPR011545">
    <property type="entry name" value="DEAD/DEAH_box_helicase_dom"/>
</dbReference>
<dbReference type="Pfam" id="PF00270">
    <property type="entry name" value="DEAD"/>
    <property type="match status" value="1"/>
</dbReference>
<dbReference type="InterPro" id="IPR047112">
    <property type="entry name" value="RecG/Mfd"/>
</dbReference>
<dbReference type="STRING" id="106634.TVD_06435"/>
<dbReference type="PANTHER" id="PTHR47964:SF1">
    <property type="entry name" value="ATP-DEPENDENT DNA HELICASE HOMOLOG RECG, CHLOROPLASTIC"/>
    <property type="match status" value="1"/>
</dbReference>
<dbReference type="Gene3D" id="3.40.50.11180">
    <property type="match status" value="1"/>
</dbReference>
<dbReference type="RefSeq" id="WP_047251132.1">
    <property type="nucleotide sequence ID" value="NZ_CP011367.1"/>
</dbReference>
<dbReference type="PATRIC" id="fig|106634.4.peg.1316"/>
<evidence type="ECO:0000256" key="10">
    <source>
        <dbReference type="ARBA" id="ARBA00061104"/>
    </source>
</evidence>
<dbReference type="NCBIfam" id="NF007966">
    <property type="entry name" value="PRK10689.1"/>
    <property type="match status" value="1"/>
</dbReference>
<dbReference type="PROSITE" id="PS51194">
    <property type="entry name" value="HELICASE_CTER"/>
    <property type="match status" value="1"/>
</dbReference>
<keyword evidence="17" id="KW-1185">Reference proteome</keyword>
<comment type="similarity">
    <text evidence="11 13">In the C-terminal section; belongs to the helicase family. RecG subfamily.</text>
</comment>
<evidence type="ECO:0000259" key="14">
    <source>
        <dbReference type="PROSITE" id="PS51192"/>
    </source>
</evidence>
<accession>A0A0G3G3N3</accession>
<dbReference type="Gene3D" id="3.40.50.300">
    <property type="entry name" value="P-loop containing nucleotide triphosphate hydrolases"/>
    <property type="match status" value="2"/>
</dbReference>
<dbReference type="SUPFAM" id="SSF52540">
    <property type="entry name" value="P-loop containing nucleoside triphosphate hydrolases"/>
    <property type="match status" value="4"/>
</dbReference>
<evidence type="ECO:0000256" key="6">
    <source>
        <dbReference type="ARBA" id="ARBA00022806"/>
    </source>
</evidence>
<reference evidence="16 17" key="1">
    <citation type="submission" date="2015-04" db="EMBL/GenBank/DDBJ databases">
        <title>Complete Sequence for the Genome of the Thioalkalivibrio versutus D301.</title>
        <authorList>
            <person name="Mu T."/>
            <person name="Zhou J."/>
            <person name="Xu X."/>
        </authorList>
    </citation>
    <scope>NUCLEOTIDE SEQUENCE [LARGE SCALE GENOMIC DNA]</scope>
    <source>
        <strain evidence="16 17">D301</strain>
    </source>
</reference>
<dbReference type="InterPro" id="IPR027417">
    <property type="entry name" value="P-loop_NTPase"/>
</dbReference>
<name>A0A0G3G3N3_9GAMM</name>
<dbReference type="Gene3D" id="3.40.50.11140">
    <property type="match status" value="1"/>
</dbReference>
<dbReference type="PROSITE" id="PS51192">
    <property type="entry name" value="HELICASE_ATP_BIND_1"/>
    <property type="match status" value="1"/>
</dbReference>
<dbReference type="InterPro" id="IPR036101">
    <property type="entry name" value="CarD-like/TRCF_RID_sf"/>
</dbReference>
<dbReference type="InterPro" id="IPR041471">
    <property type="entry name" value="UvrB_inter"/>
</dbReference>
<evidence type="ECO:0000256" key="9">
    <source>
        <dbReference type="ARBA" id="ARBA00023204"/>
    </source>
</evidence>
<keyword evidence="9 13" id="KW-0234">DNA repair</keyword>